<keyword evidence="7" id="KW-1185">Reference proteome</keyword>
<feature type="non-terminal residue" evidence="6">
    <location>
        <position position="165"/>
    </location>
</feature>
<protein>
    <recommendedName>
        <fullName evidence="5">RxLR effector protein</fullName>
    </recommendedName>
</protein>
<comment type="similarity">
    <text evidence="2 5">Belongs to the RxLR effector family.</text>
</comment>
<organism evidence="6 7">
    <name type="scientific">Phytophthora palmivora</name>
    <dbReference type="NCBI Taxonomy" id="4796"/>
    <lineage>
        <taxon>Eukaryota</taxon>
        <taxon>Sar</taxon>
        <taxon>Stramenopiles</taxon>
        <taxon>Oomycota</taxon>
        <taxon>Peronosporomycetes</taxon>
        <taxon>Peronosporales</taxon>
        <taxon>Peronosporaceae</taxon>
        <taxon>Phytophthora</taxon>
    </lineage>
</organism>
<keyword evidence="3 5" id="KW-0964">Secreted</keyword>
<dbReference type="Pfam" id="PF16810">
    <property type="entry name" value="RXLR"/>
    <property type="match status" value="1"/>
</dbReference>
<dbReference type="Proteomes" id="UP000237271">
    <property type="component" value="Unassembled WGS sequence"/>
</dbReference>
<accession>A0A2P4X3J1</accession>
<sequence length="165" mass="18738">MGLRYALLLTVVALVARVDSSSVATESTMMNLNFHLNRADMDGLQDTRDARLLRADKSTHNDGEERASNWFTNFIKQWKPQKAQKVAPQAAPVVTKVMTQDGKNLQTLLHTLVTSQKSTDDVFQVAKLGGQMKPAEMFQPDRLPMYISFSERTFRQRGHDRWGIE</sequence>
<keyword evidence="4 5" id="KW-0732">Signal</keyword>
<feature type="signal peptide" evidence="5">
    <location>
        <begin position="1"/>
        <end position="20"/>
    </location>
</feature>
<dbReference type="EMBL" id="NCKW01016937">
    <property type="protein sequence ID" value="POM60108.1"/>
    <property type="molecule type" value="Genomic_DNA"/>
</dbReference>
<evidence type="ECO:0000313" key="6">
    <source>
        <dbReference type="EMBL" id="POM60108.1"/>
    </source>
</evidence>
<comment type="function">
    <text evidence="5">Effector that suppresses plant defense responses during pathogen infection.</text>
</comment>
<proteinExistence type="inferred from homology"/>
<comment type="domain">
    <text evidence="5">The RxLR-dEER motif acts to carry the protein into the host cell cytoplasm through binding to cell surface phosphatidylinositol-3-phosphate.</text>
</comment>
<evidence type="ECO:0000256" key="2">
    <source>
        <dbReference type="ARBA" id="ARBA00010400"/>
    </source>
</evidence>
<feature type="chain" id="PRO_5045006568" description="RxLR effector protein" evidence="5">
    <location>
        <begin position="21"/>
        <end position="165"/>
    </location>
</feature>
<evidence type="ECO:0000256" key="5">
    <source>
        <dbReference type="RuleBase" id="RU367124"/>
    </source>
</evidence>
<evidence type="ECO:0000313" key="7">
    <source>
        <dbReference type="Proteomes" id="UP000237271"/>
    </source>
</evidence>
<name>A0A2P4X3J1_9STRA</name>
<gene>
    <name evidence="6" type="ORF">PHPALM_31079</name>
</gene>
<comment type="subcellular location">
    <subcellularLocation>
        <location evidence="1 5">Secreted</location>
    </subcellularLocation>
</comment>
<evidence type="ECO:0000256" key="3">
    <source>
        <dbReference type="ARBA" id="ARBA00022525"/>
    </source>
</evidence>
<dbReference type="InterPro" id="IPR031825">
    <property type="entry name" value="RXLR"/>
</dbReference>
<dbReference type="AlphaFoldDB" id="A0A2P4X3J1"/>
<evidence type="ECO:0000256" key="1">
    <source>
        <dbReference type="ARBA" id="ARBA00004613"/>
    </source>
</evidence>
<comment type="caution">
    <text evidence="6">The sequence shown here is derived from an EMBL/GenBank/DDBJ whole genome shotgun (WGS) entry which is preliminary data.</text>
</comment>
<reference evidence="6 7" key="1">
    <citation type="journal article" date="2017" name="Genome Biol. Evol.">
        <title>Phytophthora megakarya and P. palmivora, closely related causal agents of cacao black pod rot, underwent increases in genome sizes and gene numbers by different mechanisms.</title>
        <authorList>
            <person name="Ali S.S."/>
            <person name="Shao J."/>
            <person name="Lary D.J."/>
            <person name="Kronmiller B."/>
            <person name="Shen D."/>
            <person name="Strem M.D."/>
            <person name="Amoako-Attah I."/>
            <person name="Akrofi A.Y."/>
            <person name="Begoude B.A."/>
            <person name="Ten Hoopen G.M."/>
            <person name="Coulibaly K."/>
            <person name="Kebe B.I."/>
            <person name="Melnick R.L."/>
            <person name="Guiltinan M.J."/>
            <person name="Tyler B.M."/>
            <person name="Meinhardt L.W."/>
            <person name="Bailey B.A."/>
        </authorList>
    </citation>
    <scope>NUCLEOTIDE SEQUENCE [LARGE SCALE GENOMIC DNA]</scope>
    <source>
        <strain evidence="7">sbr112.9</strain>
    </source>
</reference>
<evidence type="ECO:0000256" key="4">
    <source>
        <dbReference type="ARBA" id="ARBA00022729"/>
    </source>
</evidence>